<dbReference type="EMBL" id="MU003767">
    <property type="protein sequence ID" value="KAF2725553.1"/>
    <property type="molecule type" value="Genomic_DNA"/>
</dbReference>
<dbReference type="SUPFAM" id="SSF53474">
    <property type="entry name" value="alpha/beta-Hydrolases"/>
    <property type="match status" value="1"/>
</dbReference>
<dbReference type="InterPro" id="IPR050266">
    <property type="entry name" value="AB_hydrolase_sf"/>
</dbReference>
<dbReference type="InterPro" id="IPR000073">
    <property type="entry name" value="AB_hydrolase_1"/>
</dbReference>
<dbReference type="PANTHER" id="PTHR43798:SF5">
    <property type="entry name" value="MONOACYLGLYCEROL LIPASE ABHD6"/>
    <property type="match status" value="1"/>
</dbReference>
<comment type="caution">
    <text evidence="2">The sequence shown here is derived from an EMBL/GenBank/DDBJ whole genome shotgun (WGS) entry which is preliminary data.</text>
</comment>
<accession>A0A9P4QE30</accession>
<name>A0A9P4QE30_9PEZI</name>
<dbReference type="AlphaFoldDB" id="A0A9P4QE30"/>
<dbReference type="GO" id="GO:0047372">
    <property type="term" value="F:monoacylglycerol lipase activity"/>
    <property type="evidence" value="ECO:0007669"/>
    <property type="project" value="TreeGrafter"/>
</dbReference>
<proteinExistence type="predicted"/>
<gene>
    <name evidence="2" type="ORF">K431DRAFT_215760</name>
</gene>
<dbReference type="InterPro" id="IPR029058">
    <property type="entry name" value="AB_hydrolase_fold"/>
</dbReference>
<dbReference type="Proteomes" id="UP000799441">
    <property type="component" value="Unassembled WGS sequence"/>
</dbReference>
<dbReference type="GO" id="GO:0046464">
    <property type="term" value="P:acylglycerol catabolic process"/>
    <property type="evidence" value="ECO:0007669"/>
    <property type="project" value="TreeGrafter"/>
</dbReference>
<evidence type="ECO:0000313" key="2">
    <source>
        <dbReference type="EMBL" id="KAF2725553.1"/>
    </source>
</evidence>
<protein>
    <submittedName>
        <fullName evidence="2">Alpha/beta-hydrolase</fullName>
    </submittedName>
</protein>
<dbReference type="OrthoDB" id="294702at2759"/>
<reference evidence="2" key="1">
    <citation type="journal article" date="2020" name="Stud. Mycol.">
        <title>101 Dothideomycetes genomes: a test case for predicting lifestyles and emergence of pathogens.</title>
        <authorList>
            <person name="Haridas S."/>
            <person name="Albert R."/>
            <person name="Binder M."/>
            <person name="Bloem J."/>
            <person name="Labutti K."/>
            <person name="Salamov A."/>
            <person name="Andreopoulos B."/>
            <person name="Baker S."/>
            <person name="Barry K."/>
            <person name="Bills G."/>
            <person name="Bluhm B."/>
            <person name="Cannon C."/>
            <person name="Castanera R."/>
            <person name="Culley D."/>
            <person name="Daum C."/>
            <person name="Ezra D."/>
            <person name="Gonzalez J."/>
            <person name="Henrissat B."/>
            <person name="Kuo A."/>
            <person name="Liang C."/>
            <person name="Lipzen A."/>
            <person name="Lutzoni F."/>
            <person name="Magnuson J."/>
            <person name="Mondo S."/>
            <person name="Nolan M."/>
            <person name="Ohm R."/>
            <person name="Pangilinan J."/>
            <person name="Park H.-J."/>
            <person name="Ramirez L."/>
            <person name="Alfaro M."/>
            <person name="Sun H."/>
            <person name="Tritt A."/>
            <person name="Yoshinaga Y."/>
            <person name="Zwiers L.-H."/>
            <person name="Turgeon B."/>
            <person name="Goodwin S."/>
            <person name="Spatafora J."/>
            <person name="Crous P."/>
            <person name="Grigoriev I."/>
        </authorList>
    </citation>
    <scope>NUCLEOTIDE SEQUENCE</scope>
    <source>
        <strain evidence="2">CBS 116435</strain>
    </source>
</reference>
<dbReference type="Gene3D" id="3.40.50.1820">
    <property type="entry name" value="alpha/beta hydrolase"/>
    <property type="match status" value="1"/>
</dbReference>
<evidence type="ECO:0000313" key="3">
    <source>
        <dbReference type="Proteomes" id="UP000799441"/>
    </source>
</evidence>
<sequence>MNGLVSIGTHSLYLRAAGPARSLGTPAVILVAGLGDTCASSSAVARHISAFARVYVYDRAGLGNSELPTDFSLESKSYTNIAKELRRLLDTASIKPPFLLVTHSMGGLPGREFLHLYPEDVAGMIFVDTITEDNYKMRPKELPLVMRNMFMDIDRSFLWKGQHKPNMTPDELQQALEDEGLIDNAMTQETQTRRETAATAELRNLIPSSDALAEKCQFEKTALGDRPVSVIKADLPGEWRKSFEAATVAGRGTTAAKKLVGDYLATADATHLMLQFKQLRLSRNSRMVEARHSWHNVYWYQPELVAREVRWCLEEFGKIMAT</sequence>
<dbReference type="Pfam" id="PF00561">
    <property type="entry name" value="Abhydrolase_1"/>
    <property type="match status" value="1"/>
</dbReference>
<dbReference type="GO" id="GO:0016020">
    <property type="term" value="C:membrane"/>
    <property type="evidence" value="ECO:0007669"/>
    <property type="project" value="TreeGrafter"/>
</dbReference>
<keyword evidence="3" id="KW-1185">Reference proteome</keyword>
<evidence type="ECO:0000259" key="1">
    <source>
        <dbReference type="Pfam" id="PF00561"/>
    </source>
</evidence>
<organism evidence="2 3">
    <name type="scientific">Polychaeton citri CBS 116435</name>
    <dbReference type="NCBI Taxonomy" id="1314669"/>
    <lineage>
        <taxon>Eukaryota</taxon>
        <taxon>Fungi</taxon>
        <taxon>Dikarya</taxon>
        <taxon>Ascomycota</taxon>
        <taxon>Pezizomycotina</taxon>
        <taxon>Dothideomycetes</taxon>
        <taxon>Dothideomycetidae</taxon>
        <taxon>Capnodiales</taxon>
        <taxon>Capnodiaceae</taxon>
        <taxon>Polychaeton</taxon>
    </lineage>
</organism>
<feature type="domain" description="AB hydrolase-1" evidence="1">
    <location>
        <begin position="26"/>
        <end position="147"/>
    </location>
</feature>
<dbReference type="PANTHER" id="PTHR43798">
    <property type="entry name" value="MONOACYLGLYCEROL LIPASE"/>
    <property type="match status" value="1"/>
</dbReference>